<accession>A0ABN3UQ88</accession>
<dbReference type="Proteomes" id="UP001501326">
    <property type="component" value="Unassembled WGS sequence"/>
</dbReference>
<proteinExistence type="predicted"/>
<dbReference type="EMBL" id="BAAARN010000001">
    <property type="protein sequence ID" value="GAA2734981.1"/>
    <property type="molecule type" value="Genomic_DNA"/>
</dbReference>
<organism evidence="2 3">
    <name type="scientific">Pedococcus aerophilus</name>
    <dbReference type="NCBI Taxonomy" id="436356"/>
    <lineage>
        <taxon>Bacteria</taxon>
        <taxon>Bacillati</taxon>
        <taxon>Actinomycetota</taxon>
        <taxon>Actinomycetes</taxon>
        <taxon>Micrococcales</taxon>
        <taxon>Intrasporangiaceae</taxon>
        <taxon>Pedococcus</taxon>
    </lineage>
</organism>
<feature type="transmembrane region" description="Helical" evidence="1">
    <location>
        <begin position="46"/>
        <end position="65"/>
    </location>
</feature>
<sequence length="459" mass="47658">MRTALGEGLAALVEDTDDRAASPGPQLTAGLWQAGRRRRRRANLRSLVAAGLAVAALAFVVWPGIIGPPPVAEAVPAAAPVARTYPSVVAQPHLPPSALEAHRPMAAGYLAAQTLFVVDDGGQSWELPDATGFRYQAALSPDGARITDGWALHDLVDGRSRSLGGTSGLPEETVRYAAGWSPDSARFLVLTNTRTDTAPDAVGGLDIAVGTADGALTALPTVPTPDASGVSGTGRVAWLDDSRVLLVIPAAPRPEDATRGGALEAYTWTVGGRDWQPAGTLRLPVGASLPVAGALATSATADGRVALTVEFDGQRDPSSASGFQPLTWVLPSSVGAEAQPRAAAAPSNLTVDGLTWRGADLVVSRGGTTEVAGSGQVLSEAVNGSGRPITWRDGAFEGEPYLNSLAVWRDRLFVWTVLLGSLVLIAVGIRVLRPHAARAGLLGERYASPFPIEARWIWS</sequence>
<name>A0ABN3UQ88_9MICO</name>
<gene>
    <name evidence="2" type="ORF">GCM10009867_16280</name>
</gene>
<reference evidence="2 3" key="1">
    <citation type="journal article" date="2019" name="Int. J. Syst. Evol. Microbiol.">
        <title>The Global Catalogue of Microorganisms (GCM) 10K type strain sequencing project: providing services to taxonomists for standard genome sequencing and annotation.</title>
        <authorList>
            <consortium name="The Broad Institute Genomics Platform"/>
            <consortium name="The Broad Institute Genome Sequencing Center for Infectious Disease"/>
            <person name="Wu L."/>
            <person name="Ma J."/>
        </authorList>
    </citation>
    <scope>NUCLEOTIDE SEQUENCE [LARGE SCALE GENOMIC DNA]</scope>
    <source>
        <strain evidence="2 3">JCM 16378</strain>
    </source>
</reference>
<protein>
    <submittedName>
        <fullName evidence="2">Uncharacterized protein</fullName>
    </submittedName>
</protein>
<keyword evidence="1" id="KW-0812">Transmembrane</keyword>
<feature type="transmembrane region" description="Helical" evidence="1">
    <location>
        <begin position="412"/>
        <end position="432"/>
    </location>
</feature>
<evidence type="ECO:0000256" key="1">
    <source>
        <dbReference type="SAM" id="Phobius"/>
    </source>
</evidence>
<evidence type="ECO:0000313" key="3">
    <source>
        <dbReference type="Proteomes" id="UP001501326"/>
    </source>
</evidence>
<keyword evidence="1" id="KW-1133">Transmembrane helix</keyword>
<evidence type="ECO:0000313" key="2">
    <source>
        <dbReference type="EMBL" id="GAA2734981.1"/>
    </source>
</evidence>
<dbReference type="RefSeq" id="WP_344191987.1">
    <property type="nucleotide sequence ID" value="NZ_BAAARN010000001.1"/>
</dbReference>
<keyword evidence="1" id="KW-0472">Membrane</keyword>
<comment type="caution">
    <text evidence="2">The sequence shown here is derived from an EMBL/GenBank/DDBJ whole genome shotgun (WGS) entry which is preliminary data.</text>
</comment>
<keyword evidence="3" id="KW-1185">Reference proteome</keyword>